<dbReference type="SUPFAM" id="SSF53167">
    <property type="entry name" value="Purine and uridine phosphorylases"/>
    <property type="match status" value="1"/>
</dbReference>
<reference evidence="7 8" key="1">
    <citation type="submission" date="2022-03" db="EMBL/GenBank/DDBJ databases">
        <title>Draft genome sequence of Furfurilactobacillus curtus JCM 31185.</title>
        <authorList>
            <person name="Suzuki S."/>
            <person name="Endo A."/>
            <person name="Kajikawa A."/>
        </authorList>
    </citation>
    <scope>NUCLEOTIDE SEQUENCE [LARGE SCALE GENOMIC DNA]</scope>
    <source>
        <strain evidence="7 8">JCM 31185</strain>
    </source>
</reference>
<dbReference type="Gene3D" id="3.40.50.1580">
    <property type="entry name" value="Nucleoside phosphorylase domain"/>
    <property type="match status" value="1"/>
</dbReference>
<dbReference type="InterPro" id="IPR000845">
    <property type="entry name" value="Nucleoside_phosphorylase_d"/>
</dbReference>
<dbReference type="InterPro" id="IPR010049">
    <property type="entry name" value="MTA_SAH_Nsdase"/>
</dbReference>
<dbReference type="PANTHER" id="PTHR46832:SF1">
    <property type="entry name" value="5'-METHYLTHIOADENOSINE_S-ADENOSYLHOMOCYSTEINE NUCLEOSIDASE"/>
    <property type="match status" value="1"/>
</dbReference>
<dbReference type="Pfam" id="PF01048">
    <property type="entry name" value="PNP_UDP_1"/>
    <property type="match status" value="1"/>
</dbReference>
<keyword evidence="3" id="KW-0028">Amino-acid biosynthesis</keyword>
<proteinExistence type="predicted"/>
<dbReference type="RefSeq" id="WP_407882525.1">
    <property type="nucleotide sequence ID" value="NZ_BQXO01000001.1"/>
</dbReference>
<comment type="caution">
    <text evidence="7">The sequence shown here is derived from an EMBL/GenBank/DDBJ whole genome shotgun (WGS) entry which is preliminary data.</text>
</comment>
<dbReference type="InterPro" id="IPR035994">
    <property type="entry name" value="Nucleoside_phosphorylase_sf"/>
</dbReference>
<keyword evidence="5" id="KW-0486">Methionine biosynthesis</keyword>
<evidence type="ECO:0000256" key="3">
    <source>
        <dbReference type="ARBA" id="ARBA00022605"/>
    </source>
</evidence>
<dbReference type="Proteomes" id="UP001628078">
    <property type="component" value="Unassembled WGS sequence"/>
</dbReference>
<evidence type="ECO:0000313" key="7">
    <source>
        <dbReference type="EMBL" id="GKT05276.1"/>
    </source>
</evidence>
<evidence type="ECO:0000259" key="6">
    <source>
        <dbReference type="Pfam" id="PF01048"/>
    </source>
</evidence>
<keyword evidence="8" id="KW-1185">Reference proteome</keyword>
<feature type="domain" description="Nucleoside phosphorylase" evidence="6">
    <location>
        <begin position="2"/>
        <end position="226"/>
    </location>
</feature>
<evidence type="ECO:0000256" key="2">
    <source>
        <dbReference type="ARBA" id="ARBA00011974"/>
    </source>
</evidence>
<protein>
    <recommendedName>
        <fullName evidence="2">adenosylhomocysteine nucleosidase</fullName>
        <ecNumber evidence="2">3.2.2.9</ecNumber>
    </recommendedName>
</protein>
<gene>
    <name evidence="7" type="primary">mtn</name>
    <name evidence="7" type="ORF">JCM31185_05650</name>
</gene>
<evidence type="ECO:0000256" key="1">
    <source>
        <dbReference type="ARBA" id="ARBA00004945"/>
    </source>
</evidence>
<sequence length="232" mass="24344">MKFGILCAMDEEIKSLLAHLTDQQTTAIGQVDFYTGTISGHDVVLVRSGIGKVAAGLTTALLITNFGVDIVINSGSAGGIGSDLAVGDVVIADQTAYWDVDATAFDYVYGQLPQQPARFDASTKWGTAIEAAAKATGLATKRGLIVTGDSFVASEQTISQIKQHFPEALSCEMEGAAVGQVAHQFNVAYLVIRAMSDTADGNAGVSFDEFIIEAGQKSAAMLLNFFEHVSAN</sequence>
<evidence type="ECO:0000313" key="8">
    <source>
        <dbReference type="Proteomes" id="UP001628078"/>
    </source>
</evidence>
<dbReference type="EMBL" id="BQXO01000001">
    <property type="protein sequence ID" value="GKT05276.1"/>
    <property type="molecule type" value="Genomic_DNA"/>
</dbReference>
<dbReference type="CDD" id="cd09008">
    <property type="entry name" value="MTAN"/>
    <property type="match status" value="1"/>
</dbReference>
<organism evidence="7 8">
    <name type="scientific">Furfurilactobacillus curtus</name>
    <dbReference type="NCBI Taxonomy" id="1746200"/>
    <lineage>
        <taxon>Bacteria</taxon>
        <taxon>Bacillati</taxon>
        <taxon>Bacillota</taxon>
        <taxon>Bacilli</taxon>
        <taxon>Lactobacillales</taxon>
        <taxon>Lactobacillaceae</taxon>
        <taxon>Furfurilactobacillus</taxon>
    </lineage>
</organism>
<evidence type="ECO:0000256" key="4">
    <source>
        <dbReference type="ARBA" id="ARBA00022801"/>
    </source>
</evidence>
<evidence type="ECO:0000256" key="5">
    <source>
        <dbReference type="ARBA" id="ARBA00023167"/>
    </source>
</evidence>
<keyword evidence="4" id="KW-0378">Hydrolase</keyword>
<dbReference type="PANTHER" id="PTHR46832">
    <property type="entry name" value="5'-METHYLTHIOADENOSINE/S-ADENOSYLHOMOCYSTEINE NUCLEOSIDASE"/>
    <property type="match status" value="1"/>
</dbReference>
<name>A0ABQ5JQ94_9LACO</name>
<dbReference type="EC" id="3.2.2.9" evidence="2"/>
<dbReference type="NCBIfam" id="TIGR01704">
    <property type="entry name" value="MTA_SAH-Nsdase"/>
    <property type="match status" value="1"/>
</dbReference>
<comment type="pathway">
    <text evidence="1">Amino-acid biosynthesis; L-methionine biosynthesis via salvage pathway; S-methyl-5-thio-alpha-D-ribose 1-phosphate from S-methyl-5'-thioadenosine (hydrolase route): step 1/2.</text>
</comment>
<dbReference type="NCBIfam" id="NF004079">
    <property type="entry name" value="PRK05584.1"/>
    <property type="match status" value="1"/>
</dbReference>
<accession>A0ABQ5JQ94</accession>